<dbReference type="InterPro" id="IPR017894">
    <property type="entry name" value="HTH_IS21_transposase_type"/>
</dbReference>
<feature type="region of interest" description="Disordered" evidence="1">
    <location>
        <begin position="257"/>
        <end position="281"/>
    </location>
</feature>
<dbReference type="PROSITE" id="PS50531">
    <property type="entry name" value="HTH_IS21"/>
    <property type="match status" value="1"/>
</dbReference>
<name>A0A6F8YCP7_9ACTN</name>
<reference evidence="3 4" key="1">
    <citation type="submission" date="2020-03" db="EMBL/GenBank/DDBJ databases">
        <title>Whole genome shotgun sequence of Phytohabitans suffuscus NBRC 105367.</title>
        <authorList>
            <person name="Komaki H."/>
            <person name="Tamura T."/>
        </authorList>
    </citation>
    <scope>NUCLEOTIDE SEQUENCE [LARGE SCALE GENOMIC DNA]</scope>
    <source>
        <strain evidence="3 4">NBRC 105367</strain>
    </source>
</reference>
<evidence type="ECO:0000259" key="2">
    <source>
        <dbReference type="PROSITE" id="PS50531"/>
    </source>
</evidence>
<organism evidence="3 4">
    <name type="scientific">Phytohabitans suffuscus</name>
    <dbReference type="NCBI Taxonomy" id="624315"/>
    <lineage>
        <taxon>Bacteria</taxon>
        <taxon>Bacillati</taxon>
        <taxon>Actinomycetota</taxon>
        <taxon>Actinomycetes</taxon>
        <taxon>Micromonosporales</taxon>
        <taxon>Micromonosporaceae</taxon>
    </lineage>
</organism>
<evidence type="ECO:0000256" key="1">
    <source>
        <dbReference type="SAM" id="MobiDB-lite"/>
    </source>
</evidence>
<protein>
    <submittedName>
        <fullName evidence="3">ISL3 family transposase</fullName>
    </submittedName>
</protein>
<dbReference type="Pfam" id="PF01610">
    <property type="entry name" value="DDE_Tnp_ISL3"/>
    <property type="match status" value="2"/>
</dbReference>
<dbReference type="NCBIfam" id="NF033550">
    <property type="entry name" value="transpos_ISL3"/>
    <property type="match status" value="1"/>
</dbReference>
<evidence type="ECO:0000313" key="3">
    <source>
        <dbReference type="EMBL" id="BCB83731.1"/>
    </source>
</evidence>
<accession>A0A6F8YCP7</accession>
<dbReference type="InterPro" id="IPR029261">
    <property type="entry name" value="Transposase_Znf"/>
</dbReference>
<dbReference type="KEGG" id="psuu:Psuf_010440"/>
<dbReference type="InterPro" id="IPR002560">
    <property type="entry name" value="Transposase_DDE"/>
</dbReference>
<dbReference type="Pfam" id="PF14690">
    <property type="entry name" value="Zn_ribbon_ISL3"/>
    <property type="match status" value="1"/>
</dbReference>
<dbReference type="AlphaFoldDB" id="A0A6F8YCP7"/>
<keyword evidence="4" id="KW-1185">Reference proteome</keyword>
<dbReference type="PANTHER" id="PTHR33498">
    <property type="entry name" value="TRANSPOSASE FOR INSERTION SEQUENCE ELEMENT IS1557"/>
    <property type="match status" value="1"/>
</dbReference>
<dbReference type="InterPro" id="IPR047951">
    <property type="entry name" value="Transpos_ISL3"/>
</dbReference>
<dbReference type="Proteomes" id="UP000503011">
    <property type="component" value="Chromosome"/>
</dbReference>
<reference evidence="3 4" key="2">
    <citation type="submission" date="2020-03" db="EMBL/GenBank/DDBJ databases">
        <authorList>
            <person name="Ichikawa N."/>
            <person name="Kimura A."/>
            <person name="Kitahashi Y."/>
            <person name="Uohara A."/>
        </authorList>
    </citation>
    <scope>NUCLEOTIDE SEQUENCE [LARGE SCALE GENOMIC DNA]</scope>
    <source>
        <strain evidence="3 4">NBRC 105367</strain>
    </source>
</reference>
<gene>
    <name evidence="3" type="ORF">Psuf_010440</name>
</gene>
<feature type="domain" description="HTH IS21-type" evidence="2">
    <location>
        <begin position="286"/>
        <end position="350"/>
    </location>
</feature>
<proteinExistence type="predicted"/>
<dbReference type="EMBL" id="AP022871">
    <property type="protein sequence ID" value="BCB83731.1"/>
    <property type="molecule type" value="Genomic_DNA"/>
</dbReference>
<evidence type="ECO:0000313" key="4">
    <source>
        <dbReference type="Proteomes" id="UP000503011"/>
    </source>
</evidence>
<dbReference type="PANTHER" id="PTHR33498:SF1">
    <property type="entry name" value="TRANSPOSASE FOR INSERTION SEQUENCE ELEMENT IS1557"/>
    <property type="match status" value="1"/>
</dbReference>
<sequence>MSIVELLAILFPHLSGLRITNVLAKGSTVRVHAETSSVAARCPDCSTVSRRVHSRYERRLLDVPVAGRETVLQLRVRRFFCTLAGCLRRIFAEQVDGLTVRHGRFSTLGRQALEAVALALGGRAGARLADRLGPYVGRMTLLRLVRALPEPPVPGPTVLGVDDFAWRRGHSYGTVLVDMTTRRVIDVLDDRSADSLAAWLGERSGIEVICRDRAGCYAEGATRGAPAAVQVADRWHLLHNLSEAVNKAVGHHRRCLQPPLEPAAPADPAPAPQPASEGLRVRRTRERHAAVHALREQGLGAYTIARRLGLDPKTVHRYADAATPEDLLSPNGTARDSILDPFKPYLHQRITEGVAGTNQLLAEIRAQGYKGAERTLRRWLISVRGRNQPTPVPPPPPTRDITGWIMCPTDKLTDEHQAELEQLCGLCPDLATIRDLAHGFTDLVRTRGGDRLAAWVEQAETGSITEIRSFASGLRKDWDAVKAGLTMSWSSGPVEGAVNRIKMLKRQMYGRANPDLLRRRVLLAD</sequence>
<dbReference type="RefSeq" id="WP_232074562.1">
    <property type="nucleotide sequence ID" value="NZ_AP022871.1"/>
</dbReference>
<feature type="compositionally biased region" description="Pro residues" evidence="1">
    <location>
        <begin position="259"/>
        <end position="273"/>
    </location>
</feature>